<name>A0A679JDA4_9HYPH</name>
<accession>A0A679JDA4</accession>
<organism evidence="1">
    <name type="scientific">Methylobacterium bullatum</name>
    <dbReference type="NCBI Taxonomy" id="570505"/>
    <lineage>
        <taxon>Bacteria</taxon>
        <taxon>Pseudomonadati</taxon>
        <taxon>Pseudomonadota</taxon>
        <taxon>Alphaproteobacteria</taxon>
        <taxon>Hyphomicrobiales</taxon>
        <taxon>Methylobacteriaceae</taxon>
        <taxon>Methylobacterium</taxon>
    </lineage>
</organism>
<sequence length="101" mass="10742">MSKTMSADFKSRRDAETAVEHIVQEHGIDRSAVTIAPAGDDNTAGTEAARADIEDGRLKEGTEGEPALEGEIRVIVAFDDGLTEKVMTSFETYGGRAIDAA</sequence>
<dbReference type="EMBL" id="LR743504">
    <property type="protein sequence ID" value="CAA2106773.1"/>
    <property type="molecule type" value="Genomic_DNA"/>
</dbReference>
<evidence type="ECO:0000313" key="1">
    <source>
        <dbReference type="EMBL" id="CAA2106773.1"/>
    </source>
</evidence>
<reference evidence="1" key="1">
    <citation type="submission" date="2019-12" db="EMBL/GenBank/DDBJ databases">
        <authorList>
            <person name="Cremers G."/>
        </authorList>
    </citation>
    <scope>NUCLEOTIDE SEQUENCE</scope>
    <source>
        <strain evidence="1">Mbul1</strain>
    </source>
</reference>
<protein>
    <submittedName>
        <fullName evidence="1">Uncharacterized protein</fullName>
    </submittedName>
</protein>
<proteinExistence type="predicted"/>
<dbReference type="AlphaFoldDB" id="A0A679JDA4"/>
<gene>
    <name evidence="1" type="ORF">MBUL_03836</name>
</gene>